<feature type="compositionally biased region" description="Polar residues" evidence="1">
    <location>
        <begin position="82"/>
        <end position="94"/>
    </location>
</feature>
<dbReference type="EMBL" id="JARAKH010000026">
    <property type="protein sequence ID" value="KAK8390089.1"/>
    <property type="molecule type" value="Genomic_DNA"/>
</dbReference>
<evidence type="ECO:0000256" key="1">
    <source>
        <dbReference type="SAM" id="MobiDB-lite"/>
    </source>
</evidence>
<protein>
    <recommendedName>
        <fullName evidence="4">Protein kinase domain-containing protein</fullName>
    </recommendedName>
</protein>
<reference evidence="2 3" key="1">
    <citation type="submission" date="2023-03" db="EMBL/GenBank/DDBJ databases">
        <title>High-quality genome of Scylla paramamosain provides insights in environmental adaptation.</title>
        <authorList>
            <person name="Zhang L."/>
        </authorList>
    </citation>
    <scope>NUCLEOTIDE SEQUENCE [LARGE SCALE GENOMIC DNA]</scope>
    <source>
        <strain evidence="2">LZ_2023a</strain>
        <tissue evidence="2">Muscle</tissue>
    </source>
</reference>
<proteinExistence type="predicted"/>
<comment type="caution">
    <text evidence="2">The sequence shown here is derived from an EMBL/GenBank/DDBJ whole genome shotgun (WGS) entry which is preliminary data.</text>
</comment>
<feature type="compositionally biased region" description="Gly residues" evidence="1">
    <location>
        <begin position="181"/>
        <end position="191"/>
    </location>
</feature>
<name>A0AAW0TQY4_SCYPA</name>
<dbReference type="Proteomes" id="UP001487740">
    <property type="component" value="Unassembled WGS sequence"/>
</dbReference>
<sequence>MRVLRLVPPARSPPNWQETLFTPIWVTCVLPLPLVSQAVPPALGGRRTGRKRRAPQPPAIVQQAAQEAAQKASSRHQHQKQDSISSTGSGSTPRPVSKGPAPARPPPHTNSGAANTDAALEDDDDDTGPRQHYHHHHHQQQQQEQDKENAEEETGGGGGDQEMRTRRRTRRTNSDRRTTQEGGGRLSGGRAGPLAPRSLQAQYGAVMSANMDALANILDQLSAETHPQGYEDLASTSATWGDITIDDRILVGAGQRLFYSGTLRGRDVTLMLTSEAKIEAHHLLTPLPLVAFKEDHLPARLLSHRTIVRGNFSPGTVWALPPMKLTTLRSRVKEEMGEPGPGEWLQDACLLLLQLVTGLKQLQARGVEETSLDLAVVAQDSRDPHPRLILVPPPPDACGGAMSLCQCAAAATLLLVGAQQPEQQAREGSCEVPPSTPSHHAFVCLLQLLHRERSVSLTQAKRVLEAILFGPESFLTGEEEDEDEEEEEQDDEQVEATLERWLDLERATVLHSLTRGPPHSPILTKFHLLFLLFPASKHQATPEKYGYLRYKCREIEKQDHHHYHNGRRGGNKWVGDNGGLPHLPHYTPHRHHHQREFGKPPGVKESPSGEAGKGGGLVCQASECMKDYDQLVKRLKTLPDKIRNESEDLSLLQDVWCYKRTITKREEQYCKRIVSQEGSSRYQC</sequence>
<keyword evidence="3" id="KW-1185">Reference proteome</keyword>
<evidence type="ECO:0008006" key="4">
    <source>
        <dbReference type="Google" id="ProtNLM"/>
    </source>
</evidence>
<feature type="region of interest" description="Disordered" evidence="1">
    <location>
        <begin position="39"/>
        <end position="195"/>
    </location>
</feature>
<gene>
    <name evidence="2" type="ORF">O3P69_012960</name>
</gene>
<accession>A0AAW0TQY4</accession>
<dbReference type="PANTHER" id="PTHR37970:SF1">
    <property type="entry name" value="SERINE-RICH ADHESIN FOR PLATELETS"/>
    <property type="match status" value="1"/>
</dbReference>
<feature type="region of interest" description="Disordered" evidence="1">
    <location>
        <begin position="588"/>
        <end position="614"/>
    </location>
</feature>
<organism evidence="2 3">
    <name type="scientific">Scylla paramamosain</name>
    <name type="common">Mud crab</name>
    <dbReference type="NCBI Taxonomy" id="85552"/>
    <lineage>
        <taxon>Eukaryota</taxon>
        <taxon>Metazoa</taxon>
        <taxon>Ecdysozoa</taxon>
        <taxon>Arthropoda</taxon>
        <taxon>Crustacea</taxon>
        <taxon>Multicrustacea</taxon>
        <taxon>Malacostraca</taxon>
        <taxon>Eumalacostraca</taxon>
        <taxon>Eucarida</taxon>
        <taxon>Decapoda</taxon>
        <taxon>Pleocyemata</taxon>
        <taxon>Brachyura</taxon>
        <taxon>Eubrachyura</taxon>
        <taxon>Portunoidea</taxon>
        <taxon>Portunidae</taxon>
        <taxon>Portuninae</taxon>
        <taxon>Scylla</taxon>
    </lineage>
</organism>
<evidence type="ECO:0000313" key="3">
    <source>
        <dbReference type="Proteomes" id="UP001487740"/>
    </source>
</evidence>
<dbReference type="AlphaFoldDB" id="A0AAW0TQY4"/>
<dbReference type="PANTHER" id="PTHR37970">
    <property type="entry name" value="PROTEIN CBG08587"/>
    <property type="match status" value="1"/>
</dbReference>
<evidence type="ECO:0000313" key="2">
    <source>
        <dbReference type="EMBL" id="KAK8390089.1"/>
    </source>
</evidence>
<feature type="compositionally biased region" description="Low complexity" evidence="1">
    <location>
        <begin position="59"/>
        <end position="72"/>
    </location>
</feature>